<dbReference type="Gene3D" id="1.10.3290.10">
    <property type="entry name" value="Fido-like domain"/>
    <property type="match status" value="1"/>
</dbReference>
<feature type="domain" description="Fido" evidence="3">
    <location>
        <begin position="117"/>
        <end position="268"/>
    </location>
</feature>
<feature type="active site" evidence="1">
    <location>
        <position position="204"/>
    </location>
</feature>
<dbReference type="InterPro" id="IPR036597">
    <property type="entry name" value="Fido-like_dom_sf"/>
</dbReference>
<comment type="caution">
    <text evidence="4">The sequence shown here is derived from an EMBL/GenBank/DDBJ whole genome shotgun (WGS) entry which is preliminary data.</text>
</comment>
<gene>
    <name evidence="4" type="ORF">F2Y61_21090</name>
</gene>
<accession>A0A5M5ZP49</accession>
<evidence type="ECO:0000313" key="4">
    <source>
        <dbReference type="EMBL" id="KAA5379382.1"/>
    </source>
</evidence>
<evidence type="ECO:0000256" key="2">
    <source>
        <dbReference type="PIRSR" id="PIRSR640198-2"/>
    </source>
</evidence>
<evidence type="ECO:0000259" key="3">
    <source>
        <dbReference type="PROSITE" id="PS51459"/>
    </source>
</evidence>
<reference evidence="4 5" key="1">
    <citation type="journal article" date="2019" name="Nat. Med.">
        <title>A library of human gut bacterial isolates paired with longitudinal multiomics data enables mechanistic microbiome research.</title>
        <authorList>
            <person name="Poyet M."/>
            <person name="Groussin M."/>
            <person name="Gibbons S.M."/>
            <person name="Avila-Pacheco J."/>
            <person name="Jiang X."/>
            <person name="Kearney S.M."/>
            <person name="Perrotta A.R."/>
            <person name="Berdy B."/>
            <person name="Zhao S."/>
            <person name="Lieberman T.D."/>
            <person name="Swanson P.K."/>
            <person name="Smith M."/>
            <person name="Roesemann S."/>
            <person name="Alexander J.E."/>
            <person name="Rich S.A."/>
            <person name="Livny J."/>
            <person name="Vlamakis H."/>
            <person name="Clish C."/>
            <person name="Bullock K."/>
            <person name="Deik A."/>
            <person name="Scott J."/>
            <person name="Pierce K.A."/>
            <person name="Xavier R.J."/>
            <person name="Alm E.J."/>
        </authorList>
    </citation>
    <scope>NUCLEOTIDE SEQUENCE [LARGE SCALE GENOMIC DNA]</scope>
    <source>
        <strain evidence="4 5">BIOML-A5</strain>
    </source>
</reference>
<sequence>MGTYRKRLQGEAGYVSFVPAPLGSLEVDTSCLEGLIKEAENAIARLDTAASSMTEAEVSEIIRKEAGDSCRLAAGKYFSPFGLSVTLDEKEDEEQVEATHLAEAIAYAVEALEALPISGRLLKNAHYLMCRSPRYEKKYPGEFRTSPVWLGKEGCTLKDASFIPPTDEDMTDAFSELEKFINMESDLNPLVRAALVHYQFEVIHPFIDANGRTGRLLNTLFLLENRIIRKPVLRWSHILWKYSDRYYAELQRVHETGKYDDWIRFFLLSMKEAVEGSDLFSSVIKYL</sequence>
<dbReference type="PANTHER" id="PTHR13504">
    <property type="entry name" value="FIDO DOMAIN-CONTAINING PROTEIN DDB_G0283145"/>
    <property type="match status" value="1"/>
</dbReference>
<protein>
    <submittedName>
        <fullName evidence="4">Fic family protein</fullName>
    </submittedName>
</protein>
<dbReference type="EMBL" id="VVZB01000021">
    <property type="protein sequence ID" value="KAA5379382.1"/>
    <property type="molecule type" value="Genomic_DNA"/>
</dbReference>
<keyword evidence="2" id="KW-0067">ATP-binding</keyword>
<dbReference type="GO" id="GO:0005524">
    <property type="term" value="F:ATP binding"/>
    <property type="evidence" value="ECO:0007669"/>
    <property type="project" value="UniProtKB-KW"/>
</dbReference>
<evidence type="ECO:0000256" key="1">
    <source>
        <dbReference type="PIRSR" id="PIRSR640198-1"/>
    </source>
</evidence>
<dbReference type="Pfam" id="PF02661">
    <property type="entry name" value="Fic"/>
    <property type="match status" value="1"/>
</dbReference>
<dbReference type="InterPro" id="IPR040198">
    <property type="entry name" value="Fido_containing"/>
</dbReference>
<dbReference type="PROSITE" id="PS51459">
    <property type="entry name" value="FIDO"/>
    <property type="match status" value="1"/>
</dbReference>
<dbReference type="RefSeq" id="WP_149941250.1">
    <property type="nucleotide sequence ID" value="NZ_VVZB01000021.1"/>
</dbReference>
<dbReference type="SUPFAM" id="SSF140931">
    <property type="entry name" value="Fic-like"/>
    <property type="match status" value="1"/>
</dbReference>
<name>A0A5M5ZP49_9BACT</name>
<feature type="binding site" evidence="2">
    <location>
        <begin position="208"/>
        <end position="215"/>
    </location>
    <ligand>
        <name>ATP</name>
        <dbReference type="ChEBI" id="CHEBI:30616"/>
    </ligand>
</feature>
<dbReference type="AlphaFoldDB" id="A0A5M5ZP49"/>
<organism evidence="4 5">
    <name type="scientific">Phocaeicola dorei</name>
    <dbReference type="NCBI Taxonomy" id="357276"/>
    <lineage>
        <taxon>Bacteria</taxon>
        <taxon>Pseudomonadati</taxon>
        <taxon>Bacteroidota</taxon>
        <taxon>Bacteroidia</taxon>
        <taxon>Bacteroidales</taxon>
        <taxon>Bacteroidaceae</taxon>
        <taxon>Phocaeicola</taxon>
    </lineage>
</organism>
<keyword evidence="2" id="KW-0547">Nucleotide-binding</keyword>
<dbReference type="InterPro" id="IPR003812">
    <property type="entry name" value="Fido"/>
</dbReference>
<proteinExistence type="predicted"/>
<dbReference type="Proteomes" id="UP000347681">
    <property type="component" value="Unassembled WGS sequence"/>
</dbReference>
<dbReference type="PANTHER" id="PTHR13504:SF38">
    <property type="entry name" value="FIDO DOMAIN-CONTAINING PROTEIN"/>
    <property type="match status" value="1"/>
</dbReference>
<evidence type="ECO:0000313" key="5">
    <source>
        <dbReference type="Proteomes" id="UP000347681"/>
    </source>
</evidence>